<dbReference type="InterPro" id="IPR002797">
    <property type="entry name" value="Polysacc_synth"/>
</dbReference>
<feature type="transmembrane region" description="Helical" evidence="6">
    <location>
        <begin position="335"/>
        <end position="355"/>
    </location>
</feature>
<dbReference type="Proteomes" id="UP000034543">
    <property type="component" value="Unassembled WGS sequence"/>
</dbReference>
<evidence type="ECO:0000256" key="6">
    <source>
        <dbReference type="SAM" id="Phobius"/>
    </source>
</evidence>
<comment type="caution">
    <text evidence="7">The sequence shown here is derived from an EMBL/GenBank/DDBJ whole genome shotgun (WGS) entry which is preliminary data.</text>
</comment>
<evidence type="ECO:0000256" key="3">
    <source>
        <dbReference type="ARBA" id="ARBA00022692"/>
    </source>
</evidence>
<keyword evidence="2" id="KW-1003">Cell membrane</keyword>
<keyword evidence="4 6" id="KW-1133">Transmembrane helix</keyword>
<feature type="transmembrane region" description="Helical" evidence="6">
    <location>
        <begin position="20"/>
        <end position="39"/>
    </location>
</feature>
<evidence type="ECO:0000256" key="1">
    <source>
        <dbReference type="ARBA" id="ARBA00004651"/>
    </source>
</evidence>
<name>A0A0G1FFE7_9BACT</name>
<protein>
    <submittedName>
        <fullName evidence="7">Polysaccharide biosynthesis protein</fullName>
    </submittedName>
</protein>
<feature type="transmembrane region" description="Helical" evidence="6">
    <location>
        <begin position="45"/>
        <end position="65"/>
    </location>
</feature>
<dbReference type="Pfam" id="PF01943">
    <property type="entry name" value="Polysacc_synt"/>
    <property type="match status" value="1"/>
</dbReference>
<dbReference type="EMBL" id="LCFB01000006">
    <property type="protein sequence ID" value="KKS85578.1"/>
    <property type="molecule type" value="Genomic_DNA"/>
</dbReference>
<keyword evidence="3 6" id="KW-0812">Transmembrane</keyword>
<feature type="transmembrane region" description="Helical" evidence="6">
    <location>
        <begin position="386"/>
        <end position="409"/>
    </location>
</feature>
<feature type="transmembrane region" description="Helical" evidence="6">
    <location>
        <begin position="217"/>
        <end position="238"/>
    </location>
</feature>
<evidence type="ECO:0000313" key="8">
    <source>
        <dbReference type="Proteomes" id="UP000034543"/>
    </source>
</evidence>
<evidence type="ECO:0000313" key="7">
    <source>
        <dbReference type="EMBL" id="KKS85578.1"/>
    </source>
</evidence>
<feature type="transmembrane region" description="Helical" evidence="6">
    <location>
        <begin position="151"/>
        <end position="171"/>
    </location>
</feature>
<dbReference type="PANTHER" id="PTHR30250">
    <property type="entry name" value="PST FAMILY PREDICTED COLANIC ACID TRANSPORTER"/>
    <property type="match status" value="1"/>
</dbReference>
<evidence type="ECO:0000256" key="5">
    <source>
        <dbReference type="ARBA" id="ARBA00023136"/>
    </source>
</evidence>
<dbReference type="PANTHER" id="PTHR30250:SF11">
    <property type="entry name" value="O-ANTIGEN TRANSPORTER-RELATED"/>
    <property type="match status" value="1"/>
</dbReference>
<feature type="transmembrane region" description="Helical" evidence="6">
    <location>
        <begin position="258"/>
        <end position="281"/>
    </location>
</feature>
<evidence type="ECO:0000256" key="2">
    <source>
        <dbReference type="ARBA" id="ARBA00022475"/>
    </source>
</evidence>
<dbReference type="InterPro" id="IPR050833">
    <property type="entry name" value="Poly_Biosynth_Transport"/>
</dbReference>
<keyword evidence="5 6" id="KW-0472">Membrane</keyword>
<feature type="transmembrane region" description="Helical" evidence="6">
    <location>
        <begin position="362"/>
        <end position="380"/>
    </location>
</feature>
<dbReference type="GO" id="GO:0005886">
    <property type="term" value="C:plasma membrane"/>
    <property type="evidence" value="ECO:0007669"/>
    <property type="project" value="UniProtKB-SubCell"/>
</dbReference>
<feature type="transmembrane region" description="Helical" evidence="6">
    <location>
        <begin position="293"/>
        <end position="315"/>
    </location>
</feature>
<reference evidence="7 8" key="1">
    <citation type="journal article" date="2015" name="Nature">
        <title>rRNA introns, odd ribosomes, and small enigmatic genomes across a large radiation of phyla.</title>
        <authorList>
            <person name="Brown C.T."/>
            <person name="Hug L.A."/>
            <person name="Thomas B.C."/>
            <person name="Sharon I."/>
            <person name="Castelle C.J."/>
            <person name="Singh A."/>
            <person name="Wilkins M.J."/>
            <person name="Williams K.H."/>
            <person name="Banfield J.F."/>
        </authorList>
    </citation>
    <scope>NUCLEOTIDE SEQUENCE [LARGE SCALE GENOMIC DNA]</scope>
</reference>
<evidence type="ECO:0000256" key="4">
    <source>
        <dbReference type="ARBA" id="ARBA00022989"/>
    </source>
</evidence>
<accession>A0A0G1FFE7</accession>
<dbReference type="STRING" id="1618436.UV59_C0006G0034"/>
<organism evidence="7 8">
    <name type="scientific">Candidatus Gottesmanbacteria bacterium GW2011_GWA1_43_11</name>
    <dbReference type="NCBI Taxonomy" id="1618436"/>
    <lineage>
        <taxon>Bacteria</taxon>
        <taxon>Candidatus Gottesmaniibacteriota</taxon>
    </lineage>
</organism>
<proteinExistence type="predicted"/>
<feature type="transmembrane region" description="Helical" evidence="6">
    <location>
        <begin position="177"/>
        <end position="196"/>
    </location>
</feature>
<feature type="transmembrane region" description="Helical" evidence="6">
    <location>
        <begin position="119"/>
        <end position="139"/>
    </location>
</feature>
<feature type="transmembrane region" description="Helical" evidence="6">
    <location>
        <begin position="86"/>
        <end position="107"/>
    </location>
</feature>
<gene>
    <name evidence="7" type="ORF">UV59_C0006G0034</name>
</gene>
<sequence length="415" mass="46100">MLRTLVKHTTTQFSGRFVTALLSFLTTFILARFLGAHYYGEYTKVLSYIMFFYILTDFGLNAIFVRETRGAVVLARQKLPAFISLRLVWGTFLTLLAVFGIWVLSFLSSGFSPLVRTTTILITPALLWYSLYLAAQALFQVELRFVRSAVALVVGSVVSFGFILVASQVVVPESEKLVLFSGLAFVIGAAVTTLVAGFFTNIRVSLSTFTTHKNWRVWFTAAAPLGFMLFFNLIYFRIDTLLLTFWRPSSEIGAYGYAYKFFEFAIAIPTFAMNSAFPLLSKLDVNSPALRQAFIKLFAGLTIAAVLVVGIGWVGAPLIVIRPDFSDSVAYVRTLLVGAPVFFLTSPLMWLFILLNKQRLLMVLYLLAMGLNIGANYLWIPIYGATASAIITGLTELFVLVGGVVILVVNWRRTA</sequence>
<dbReference type="AlphaFoldDB" id="A0A0G1FFE7"/>
<comment type="subcellular location">
    <subcellularLocation>
        <location evidence="1">Cell membrane</location>
        <topology evidence="1">Multi-pass membrane protein</topology>
    </subcellularLocation>
</comment>